<keyword evidence="2" id="KW-1185">Reference proteome</keyword>
<sequence length="102" mass="11357">MASPNMETIESTCPSNVETISASLRSYRGHLSRTINSSAKATSDFMDSQDSVSLTEKKDDIRRYFKKIENLTVAIQEIDPTNAPKYDADLIKDSDRSDAAIH</sequence>
<gene>
    <name evidence="1" type="ORF">PACLA_8A072972</name>
</gene>
<evidence type="ECO:0000313" key="1">
    <source>
        <dbReference type="EMBL" id="CAB4046265.1"/>
    </source>
</evidence>
<reference evidence="1" key="1">
    <citation type="submission" date="2020-04" db="EMBL/GenBank/DDBJ databases">
        <authorList>
            <person name="Alioto T."/>
            <person name="Alioto T."/>
            <person name="Gomez Garrido J."/>
        </authorList>
    </citation>
    <scope>NUCLEOTIDE SEQUENCE</scope>
    <source>
        <strain evidence="1">A484AB</strain>
    </source>
</reference>
<name>A0A6S7KL63_PARCT</name>
<feature type="non-terminal residue" evidence="1">
    <location>
        <position position="102"/>
    </location>
</feature>
<dbReference type="Proteomes" id="UP001152795">
    <property type="component" value="Unassembled WGS sequence"/>
</dbReference>
<dbReference type="EMBL" id="CACRXK020048669">
    <property type="protein sequence ID" value="CAB4046265.1"/>
    <property type="molecule type" value="Genomic_DNA"/>
</dbReference>
<evidence type="ECO:0000313" key="2">
    <source>
        <dbReference type="Proteomes" id="UP001152795"/>
    </source>
</evidence>
<accession>A0A6S7KL63</accession>
<organism evidence="1 2">
    <name type="scientific">Paramuricea clavata</name>
    <name type="common">Red gorgonian</name>
    <name type="synonym">Violescent sea-whip</name>
    <dbReference type="NCBI Taxonomy" id="317549"/>
    <lineage>
        <taxon>Eukaryota</taxon>
        <taxon>Metazoa</taxon>
        <taxon>Cnidaria</taxon>
        <taxon>Anthozoa</taxon>
        <taxon>Octocorallia</taxon>
        <taxon>Malacalcyonacea</taxon>
        <taxon>Plexauridae</taxon>
        <taxon>Paramuricea</taxon>
    </lineage>
</organism>
<dbReference type="AlphaFoldDB" id="A0A6S7KL63"/>
<protein>
    <submittedName>
        <fullName evidence="1">Uncharacterized protein</fullName>
    </submittedName>
</protein>
<comment type="caution">
    <text evidence="1">The sequence shown here is derived from an EMBL/GenBank/DDBJ whole genome shotgun (WGS) entry which is preliminary data.</text>
</comment>
<proteinExistence type="predicted"/>